<dbReference type="Gene3D" id="1.10.287.450">
    <property type="entry name" value="Helix hairpin bin"/>
    <property type="match status" value="1"/>
</dbReference>
<dbReference type="EMBL" id="QRBI01000096">
    <property type="protein sequence ID" value="RMC18634.1"/>
    <property type="molecule type" value="Genomic_DNA"/>
</dbReference>
<evidence type="ECO:0000256" key="12">
    <source>
        <dbReference type="ARBA" id="ARBA00044529"/>
    </source>
</evidence>
<evidence type="ECO:0000256" key="1">
    <source>
        <dbReference type="ARBA" id="ARBA00004123"/>
    </source>
</evidence>
<dbReference type="CDD" id="cd22285">
    <property type="entry name" value="HD_XLF_N"/>
    <property type="match status" value="1"/>
</dbReference>
<comment type="similarity">
    <text evidence="11">Belongs to the XRCC4-XLF family. XLF subfamily.</text>
</comment>
<gene>
    <name evidence="16" type="ORF">DUI87_04530</name>
</gene>
<dbReference type="GO" id="GO:0019901">
    <property type="term" value="F:protein kinase binding"/>
    <property type="evidence" value="ECO:0007669"/>
    <property type="project" value="InterPro"/>
</dbReference>
<dbReference type="Proteomes" id="UP000269221">
    <property type="component" value="Unassembled WGS sequence"/>
</dbReference>
<dbReference type="OrthoDB" id="1641903at2759"/>
<dbReference type="InterPro" id="IPR006043">
    <property type="entry name" value="NCS2"/>
</dbReference>
<dbReference type="Gene3D" id="1.10.472.10">
    <property type="entry name" value="Cyclin-like"/>
    <property type="match status" value="1"/>
</dbReference>
<evidence type="ECO:0000256" key="2">
    <source>
        <dbReference type="ARBA" id="ARBA00004141"/>
    </source>
</evidence>
<keyword evidence="8 13" id="KW-0472">Membrane</keyword>
<feature type="transmembrane region" description="Helical" evidence="13">
    <location>
        <begin position="389"/>
        <end position="413"/>
    </location>
</feature>
<evidence type="ECO:0000256" key="8">
    <source>
        <dbReference type="ARBA" id="ARBA00023136"/>
    </source>
</evidence>
<dbReference type="InterPro" id="IPR015381">
    <property type="entry name" value="XLF-like_N"/>
</dbReference>
<evidence type="ECO:0000256" key="4">
    <source>
        <dbReference type="ARBA" id="ARBA00022692"/>
    </source>
</evidence>
<proteinExistence type="inferred from homology"/>
<keyword evidence="7" id="KW-0238">DNA-binding</keyword>
<dbReference type="GO" id="GO:0006303">
    <property type="term" value="P:double-strand break repair via nonhomologous end joining"/>
    <property type="evidence" value="ECO:0007669"/>
    <property type="project" value="UniProtKB-ARBA"/>
</dbReference>
<protein>
    <recommendedName>
        <fullName evidence="12">Non-homologous end-joining factor 1</fullName>
    </recommendedName>
</protein>
<comment type="similarity">
    <text evidence="3">Belongs to the nucleobase:cation symporter-2 (NCS2) (TC 2.A.40) family.</text>
</comment>
<name>A0A3M0L427_HIRRU</name>
<dbReference type="Gene3D" id="2.170.210.10">
    <property type="entry name" value="DNA double-strand break repair and VJ recombination XRCC4, N-terminal"/>
    <property type="match status" value="1"/>
</dbReference>
<keyword evidence="6 13" id="KW-1133">Transmembrane helix</keyword>
<evidence type="ECO:0000256" key="11">
    <source>
        <dbReference type="ARBA" id="ARBA00025747"/>
    </source>
</evidence>
<evidence type="ECO:0000313" key="16">
    <source>
        <dbReference type="EMBL" id="RMC18634.1"/>
    </source>
</evidence>
<keyword evidence="4 13" id="KW-0812">Transmembrane</keyword>
<evidence type="ECO:0000256" key="5">
    <source>
        <dbReference type="ARBA" id="ARBA00022763"/>
    </source>
</evidence>
<keyword evidence="17" id="KW-1185">Reference proteome</keyword>
<evidence type="ECO:0000259" key="14">
    <source>
        <dbReference type="Pfam" id="PF09302"/>
    </source>
</evidence>
<feature type="transmembrane region" description="Helical" evidence="13">
    <location>
        <begin position="689"/>
        <end position="706"/>
    </location>
</feature>
<dbReference type="GO" id="GO:0003677">
    <property type="term" value="F:DNA binding"/>
    <property type="evidence" value="ECO:0007669"/>
    <property type="project" value="UniProtKB-KW"/>
</dbReference>
<evidence type="ECO:0000256" key="6">
    <source>
        <dbReference type="ARBA" id="ARBA00022989"/>
    </source>
</evidence>
<dbReference type="FunFam" id="1.10.287.450:FF:000003">
    <property type="entry name" value="Non-homologous end-joining factor 1"/>
    <property type="match status" value="1"/>
</dbReference>
<accession>A0A3M0L427</accession>
<evidence type="ECO:0000256" key="10">
    <source>
        <dbReference type="ARBA" id="ARBA00023242"/>
    </source>
</evidence>
<keyword evidence="5" id="KW-0227">DNA damage</keyword>
<dbReference type="InterPro" id="IPR053829">
    <property type="entry name" value="XLF-like_CC"/>
</dbReference>
<dbReference type="Pfam" id="PF21928">
    <property type="entry name" value="XLF_CC"/>
    <property type="match status" value="1"/>
</dbReference>
<feature type="transmembrane region" description="Helical" evidence="13">
    <location>
        <begin position="722"/>
        <end position="742"/>
    </location>
</feature>
<feature type="transmembrane region" description="Helical" evidence="13">
    <location>
        <begin position="229"/>
        <end position="250"/>
    </location>
</feature>
<dbReference type="AlphaFoldDB" id="A0A3M0L427"/>
<dbReference type="InterPro" id="IPR038051">
    <property type="entry name" value="XRCC4-like_N_sf"/>
</dbReference>
<evidence type="ECO:0000256" key="7">
    <source>
        <dbReference type="ARBA" id="ARBA00023125"/>
    </source>
</evidence>
<keyword evidence="10" id="KW-0539">Nucleus</keyword>
<comment type="subcellular location">
    <subcellularLocation>
        <location evidence="2">Membrane</location>
        <topology evidence="2">Multi-pass membrane protein</topology>
    </subcellularLocation>
    <subcellularLocation>
        <location evidence="1">Nucleus</location>
    </subcellularLocation>
</comment>
<dbReference type="CDD" id="cd20557">
    <property type="entry name" value="CYCLIN_ScPCL1-like"/>
    <property type="match status" value="1"/>
</dbReference>
<dbReference type="Pfam" id="PF08613">
    <property type="entry name" value="Cyclin"/>
    <property type="match status" value="1"/>
</dbReference>
<feature type="transmembrane region" description="Helical" evidence="13">
    <location>
        <begin position="491"/>
        <end position="510"/>
    </location>
</feature>
<feature type="transmembrane region" description="Helical" evidence="13">
    <location>
        <begin position="654"/>
        <end position="677"/>
    </location>
</feature>
<feature type="transmembrane region" description="Helical" evidence="13">
    <location>
        <begin position="436"/>
        <end position="457"/>
    </location>
</feature>
<comment type="caution">
    <text evidence="16">The sequence shown here is derived from an EMBL/GenBank/DDBJ whole genome shotgun (WGS) entry which is preliminary data.</text>
</comment>
<dbReference type="GO" id="GO:0005634">
    <property type="term" value="C:nucleus"/>
    <property type="evidence" value="ECO:0007669"/>
    <property type="project" value="UniProtKB-SubCell"/>
</dbReference>
<dbReference type="FunFam" id="2.170.210.10:FF:000001">
    <property type="entry name" value="Non-homologous end-joining factor 1"/>
    <property type="match status" value="1"/>
</dbReference>
<keyword evidence="9" id="KW-0234">DNA repair</keyword>
<feature type="domain" description="XLF-like coiled-coil region" evidence="15">
    <location>
        <begin position="847"/>
        <end position="895"/>
    </location>
</feature>
<evidence type="ECO:0000256" key="9">
    <source>
        <dbReference type="ARBA" id="ARBA00023204"/>
    </source>
</evidence>
<reference evidence="16 17" key="1">
    <citation type="submission" date="2018-07" db="EMBL/GenBank/DDBJ databases">
        <title>A high quality draft genome assembly of the barn swallow (H. rustica rustica).</title>
        <authorList>
            <person name="Formenti G."/>
            <person name="Chiara M."/>
            <person name="Poveda L."/>
            <person name="Francoijs K.-J."/>
            <person name="Bonisoli-Alquati A."/>
            <person name="Canova L."/>
            <person name="Gianfranceschi L."/>
            <person name="Horner D.S."/>
            <person name="Saino N."/>
        </authorList>
    </citation>
    <scope>NUCLEOTIDE SEQUENCE [LARGE SCALE GENOMIC DNA]</scope>
    <source>
        <strain evidence="16">Chelidonia</strain>
        <tissue evidence="16">Blood</tissue>
    </source>
</reference>
<evidence type="ECO:0000256" key="3">
    <source>
        <dbReference type="ARBA" id="ARBA00008821"/>
    </source>
</evidence>
<dbReference type="STRING" id="333673.A0A3M0L427"/>
<organism evidence="16 17">
    <name type="scientific">Hirundo rustica rustica</name>
    <dbReference type="NCBI Taxonomy" id="333673"/>
    <lineage>
        <taxon>Eukaryota</taxon>
        <taxon>Metazoa</taxon>
        <taxon>Chordata</taxon>
        <taxon>Craniata</taxon>
        <taxon>Vertebrata</taxon>
        <taxon>Euteleostomi</taxon>
        <taxon>Archelosauria</taxon>
        <taxon>Archosauria</taxon>
        <taxon>Dinosauria</taxon>
        <taxon>Saurischia</taxon>
        <taxon>Theropoda</taxon>
        <taxon>Coelurosauria</taxon>
        <taxon>Aves</taxon>
        <taxon>Neognathae</taxon>
        <taxon>Neoaves</taxon>
        <taxon>Telluraves</taxon>
        <taxon>Australaves</taxon>
        <taxon>Passeriformes</taxon>
        <taxon>Sylvioidea</taxon>
        <taxon>Hirundinidae</taxon>
        <taxon>Hirundo</taxon>
    </lineage>
</organism>
<dbReference type="GO" id="GO:0016020">
    <property type="term" value="C:membrane"/>
    <property type="evidence" value="ECO:0007669"/>
    <property type="project" value="UniProtKB-SubCell"/>
</dbReference>
<dbReference type="GO" id="GO:0022857">
    <property type="term" value="F:transmembrane transporter activity"/>
    <property type="evidence" value="ECO:0007669"/>
    <property type="project" value="InterPro"/>
</dbReference>
<evidence type="ECO:0000259" key="15">
    <source>
        <dbReference type="Pfam" id="PF21928"/>
    </source>
</evidence>
<feature type="transmembrane region" description="Helical" evidence="13">
    <location>
        <begin position="551"/>
        <end position="573"/>
    </location>
</feature>
<evidence type="ECO:0000313" key="17">
    <source>
        <dbReference type="Proteomes" id="UP000269221"/>
    </source>
</evidence>
<dbReference type="PANTHER" id="PTHR11119">
    <property type="entry name" value="XANTHINE-URACIL / VITAMIN C PERMEASE FAMILY MEMBER"/>
    <property type="match status" value="1"/>
</dbReference>
<evidence type="ECO:0000256" key="13">
    <source>
        <dbReference type="SAM" id="Phobius"/>
    </source>
</evidence>
<dbReference type="Pfam" id="PF09302">
    <property type="entry name" value="XLF"/>
    <property type="match status" value="1"/>
</dbReference>
<feature type="domain" description="XLF-like N-terminal" evidence="14">
    <location>
        <begin position="746"/>
        <end position="844"/>
    </location>
</feature>
<dbReference type="InterPro" id="IPR013922">
    <property type="entry name" value="Cyclin_PHO80-like"/>
</dbReference>
<dbReference type="Pfam" id="PF00860">
    <property type="entry name" value="Xan_ur_permease"/>
    <property type="match status" value="2"/>
</dbReference>
<sequence>MELDELLLDEEGAFSLSGFQEFTFLPRHQQLSERVRKRLYYGWDKDCSLDNLSSPVADIAVELLQKVAPSPIRRLQKKYVSHVSREACISPCSMMLALVYIERLRHRNPEYLQQISSSDLFLISMMVASKYLYDEGEEEEVFNDEWGAAGKVDVQTINTLEMNFLSAIDWSLFTDPRELFEVLSWLEGRVAEKQGMWRGWFTYTDLCVLMEQSMWQHVLGQFYQQVVKLACLLGVVYLTGFAAIFASITVVHRSHLAVQSSLLCIFHLLLLPTLPQEPPHAQTTSKLLAQSLFVCGISTVLQTTLGSRLPLVQIPSFEYLVPAMVLSSHLSRSASTDRNGLMGMGMLAHFPFCSQQPPYCILLDAATGAQDPHVSDPSKIPFQAQPWPISGAVLISGLIQLMFGVSGVCGWAARHCGPMVLAPSLSIIGLSAYKEAAFFCSTNWGVALLLMLLAVTFSQHLRSCRLPFCAWPRARVGSTEYSVPTLRTFSVLLPFAGVCSVCAILSYFRIPWESLDVAMAQLSWANSTFNAPWIHIPSAGEWRWPLFTPRALAVGIAMAIGCSMNSVGCYVLCGRLLRVPRLPPHACNRGLCMEGLGSLLAGLLGTPGGTASSIANTCATGLTQAGSRLSVQISGLVCMVLGMSPRLAGLLTHIPLAVHGGVLCVTYAVAVGTGISYFQYTDIDSGRNIFIVGFAMFMALLVPRWFSTALAPLATGWVPLDLLFLSLLMAPVFLTGFLSFFLENTVSVCFRNTGYILLISDLSSVWYESADAEAVGQRSKELNKRLTVHVSSFLNHLCNLMCPLLAGQPGATTAFSCHHSPSGLRLHVKSELSGLPFYWDFHCCPAPLEMVSRHLVRPLIQMSLALQRQVEELVSLLLQKDAEIEDYRESGATLSRDRLRTKPFREETFQRNFMAECSLLSSVNIPKLYDV</sequence>